<feature type="transmembrane region" description="Helical" evidence="1">
    <location>
        <begin position="12"/>
        <end position="33"/>
    </location>
</feature>
<evidence type="ECO:0000313" key="3">
    <source>
        <dbReference type="Proteomes" id="UP000054874"/>
    </source>
</evidence>
<proteinExistence type="predicted"/>
<dbReference type="Proteomes" id="UP000054874">
    <property type="component" value="Unassembled WGS sequence"/>
</dbReference>
<keyword evidence="1" id="KW-0472">Membrane</keyword>
<dbReference type="STRING" id="290052.ASU35_15190"/>
<gene>
    <name evidence="2" type="ORF">ASU35_15190</name>
</gene>
<keyword evidence="1" id="KW-1133">Transmembrane helix</keyword>
<comment type="caution">
    <text evidence="2">The sequence shown here is derived from an EMBL/GenBank/DDBJ whole genome shotgun (WGS) entry which is preliminary data.</text>
</comment>
<keyword evidence="1" id="KW-0812">Transmembrane</keyword>
<accession>A0A0V8QAZ2</accession>
<keyword evidence="3" id="KW-1185">Reference proteome</keyword>
<feature type="transmembrane region" description="Helical" evidence="1">
    <location>
        <begin position="53"/>
        <end position="75"/>
    </location>
</feature>
<organism evidence="2 3">
    <name type="scientific">Acetivibrio ethanolgignens</name>
    <dbReference type="NCBI Taxonomy" id="290052"/>
    <lineage>
        <taxon>Bacteria</taxon>
        <taxon>Bacillati</taxon>
        <taxon>Bacillota</taxon>
        <taxon>Clostridia</taxon>
        <taxon>Eubacteriales</taxon>
        <taxon>Oscillospiraceae</taxon>
        <taxon>Acetivibrio</taxon>
    </lineage>
</organism>
<evidence type="ECO:0000256" key="1">
    <source>
        <dbReference type="SAM" id="Phobius"/>
    </source>
</evidence>
<reference evidence="2 3" key="1">
    <citation type="submission" date="2015-11" db="EMBL/GenBank/DDBJ databases">
        <title>Butyribacter intestini gen. nov., sp. nov., a butyric acid-producing bacterium of the family Lachnospiraceae isolated from the human faeces.</title>
        <authorList>
            <person name="Zou Y."/>
            <person name="Xue W."/>
            <person name="Luo G."/>
            <person name="Lv M."/>
        </authorList>
    </citation>
    <scope>NUCLEOTIDE SEQUENCE [LARGE SCALE GENOMIC DNA]</scope>
    <source>
        <strain evidence="2 3">ACET-33324</strain>
    </source>
</reference>
<name>A0A0V8QAZ2_9FIRM</name>
<dbReference type="AlphaFoldDB" id="A0A0V8QAZ2"/>
<protein>
    <submittedName>
        <fullName evidence="2">Uncharacterized protein</fullName>
    </submittedName>
</protein>
<dbReference type="EMBL" id="LNAM01000201">
    <property type="protein sequence ID" value="KSV57752.1"/>
    <property type="molecule type" value="Genomic_DNA"/>
</dbReference>
<sequence>MQEKFYSSKINGGSIDMFLVIWLITFIVVVLIFKTVVNGLMHFIGADWYSFNAVGRAITCGLISLVLAFLIYACIYG</sequence>
<evidence type="ECO:0000313" key="2">
    <source>
        <dbReference type="EMBL" id="KSV57752.1"/>
    </source>
</evidence>